<evidence type="ECO:0000313" key="4">
    <source>
        <dbReference type="EMBL" id="SHG42473.1"/>
    </source>
</evidence>
<evidence type="ECO:0000313" key="5">
    <source>
        <dbReference type="Proteomes" id="UP000199758"/>
    </source>
</evidence>
<dbReference type="Proteomes" id="UP000199758">
    <property type="component" value="Unassembled WGS sequence"/>
</dbReference>
<sequence length="599" mass="64334">MALSDGSSLPSGCRASLPRRTAPATLVTSNLRLALAPALMLALLSVAAVQAADADLPSPPAPERSDVGVSDPEAQFHIMLGEMAANRGEAGVAASELLAALRTVPDPALAARATSLAISAGNGGLLELAARRWLEIEPNNMDPREVILQMGLQRGDADEAFEQADAIVNGHGGGRSDGFRHVAVLMAQHPGKSDTAISVIKRLVEQYPAEPGAYYASALLALRYNQLDAAEVAARETVRLKADSRDNTLLLIGVLVKQGKLDESDATLDALAKRNKKESADLRLAYAKLLLESSQRTRARGQLERILKDSPKNTDALYALAVFNANDGQYDVARKQFQSLTQNLDRGSDAHFQLGRIAERQKDWNTALSEYEAVSGGPQALDAAVRRAAVLAQLGRTGEARATLAQMRQQFPPLAPRLRLAEGEILLEAGKPDEALAAYNDALTATPNDADLLYGRSLVHDRRGDAAASEADLRAIIASKPDDARALNALGYLLTVNGKAERLPEAKQLIDQALKLEPDDSAIIDSMGWVQYKLGRNEDARGYLQKAYAQTPDPEIAAHLGEVLWVLGQRDEARAVWLRALETAPGHQAVLETMKRLAP</sequence>
<dbReference type="InterPro" id="IPR019734">
    <property type="entry name" value="TPR_rpt"/>
</dbReference>
<dbReference type="AlphaFoldDB" id="A0A1M5JR77"/>
<feature type="repeat" description="TPR" evidence="3">
    <location>
        <begin position="416"/>
        <end position="449"/>
    </location>
</feature>
<gene>
    <name evidence="4" type="ORF">SAMN04488068_0124</name>
</gene>
<keyword evidence="1" id="KW-0677">Repeat</keyword>
<dbReference type="Gene3D" id="1.25.40.10">
    <property type="entry name" value="Tetratricopeptide repeat domain"/>
    <property type="match status" value="4"/>
</dbReference>
<evidence type="ECO:0000256" key="3">
    <source>
        <dbReference type="PROSITE-ProRule" id="PRU00339"/>
    </source>
</evidence>
<proteinExistence type="predicted"/>
<evidence type="ECO:0000256" key="1">
    <source>
        <dbReference type="ARBA" id="ARBA00022737"/>
    </source>
</evidence>
<keyword evidence="2 3" id="KW-0802">TPR repeat</keyword>
<dbReference type="SMART" id="SM00028">
    <property type="entry name" value="TPR"/>
    <property type="match status" value="5"/>
</dbReference>
<dbReference type="SUPFAM" id="SSF48452">
    <property type="entry name" value="TPR-like"/>
    <property type="match status" value="2"/>
</dbReference>
<keyword evidence="5" id="KW-1185">Reference proteome</keyword>
<dbReference type="InterPro" id="IPR050498">
    <property type="entry name" value="Ycf3"/>
</dbReference>
<dbReference type="Pfam" id="PF13432">
    <property type="entry name" value="TPR_16"/>
    <property type="match status" value="4"/>
</dbReference>
<dbReference type="STRING" id="490188.SAMN04488068_0124"/>
<dbReference type="EMBL" id="FQWZ01000001">
    <property type="protein sequence ID" value="SHG42473.1"/>
    <property type="molecule type" value="Genomic_DNA"/>
</dbReference>
<organism evidence="4 5">
    <name type="scientific">Hydrocarboniphaga daqingensis</name>
    <dbReference type="NCBI Taxonomy" id="490188"/>
    <lineage>
        <taxon>Bacteria</taxon>
        <taxon>Pseudomonadati</taxon>
        <taxon>Pseudomonadota</taxon>
        <taxon>Gammaproteobacteria</taxon>
        <taxon>Nevskiales</taxon>
        <taxon>Nevskiaceae</taxon>
        <taxon>Hydrocarboniphaga</taxon>
    </lineage>
</organism>
<protein>
    <submittedName>
        <fullName evidence="4">Tetratricopeptide repeat-containing protein</fullName>
    </submittedName>
</protein>
<reference evidence="4 5" key="1">
    <citation type="submission" date="2016-11" db="EMBL/GenBank/DDBJ databases">
        <authorList>
            <person name="Jaros S."/>
            <person name="Januszkiewicz K."/>
            <person name="Wedrychowicz H."/>
        </authorList>
    </citation>
    <scope>NUCLEOTIDE SEQUENCE [LARGE SCALE GENOMIC DNA]</scope>
    <source>
        <strain evidence="4 5">CGMCC 1.7049</strain>
    </source>
</reference>
<dbReference type="PANTHER" id="PTHR44858:SF1">
    <property type="entry name" value="UDP-N-ACETYLGLUCOSAMINE--PEPTIDE N-ACETYLGLUCOSAMINYLTRANSFERASE SPINDLY-RELATED"/>
    <property type="match status" value="1"/>
</dbReference>
<dbReference type="OrthoDB" id="9766710at2"/>
<name>A0A1M5JR77_9GAMM</name>
<dbReference type="InterPro" id="IPR011990">
    <property type="entry name" value="TPR-like_helical_dom_sf"/>
</dbReference>
<dbReference type="PROSITE" id="PS50005">
    <property type="entry name" value="TPR"/>
    <property type="match status" value="1"/>
</dbReference>
<accession>A0A1M5JR77</accession>
<evidence type="ECO:0000256" key="2">
    <source>
        <dbReference type="ARBA" id="ARBA00022803"/>
    </source>
</evidence>
<dbReference type="PANTHER" id="PTHR44858">
    <property type="entry name" value="TETRATRICOPEPTIDE REPEAT PROTEIN 6"/>
    <property type="match status" value="1"/>
</dbReference>